<evidence type="ECO:0000256" key="4">
    <source>
        <dbReference type="ARBA" id="ARBA00060746"/>
    </source>
</evidence>
<accession>A0A251TAS1</accession>
<dbReference type="InParanoid" id="A0A251TAS1"/>
<feature type="compositionally biased region" description="Basic and acidic residues" evidence="5">
    <location>
        <begin position="442"/>
        <end position="458"/>
    </location>
</feature>
<evidence type="ECO:0000313" key="8">
    <source>
        <dbReference type="EMBL" id="OTG08240.1"/>
    </source>
</evidence>
<feature type="compositionally biased region" description="Basic residues" evidence="5">
    <location>
        <begin position="88"/>
        <end position="100"/>
    </location>
</feature>
<feature type="compositionally biased region" description="Basic and acidic residues" evidence="5">
    <location>
        <begin position="675"/>
        <end position="690"/>
    </location>
</feature>
<dbReference type="PROSITE" id="PS50812">
    <property type="entry name" value="PWWP"/>
    <property type="match status" value="1"/>
</dbReference>
<comment type="similarity">
    <text evidence="4">Belongs to the PDP family.</text>
</comment>
<feature type="region of interest" description="Disordered" evidence="5">
    <location>
        <begin position="824"/>
        <end position="854"/>
    </location>
</feature>
<dbReference type="AlphaFoldDB" id="A0A251TAS1"/>
<evidence type="ECO:0000256" key="3">
    <source>
        <dbReference type="ARBA" id="ARBA00023242"/>
    </source>
</evidence>
<keyword evidence="1" id="KW-0805">Transcription regulation</keyword>
<keyword evidence="9" id="KW-1185">Reference proteome</keyword>
<dbReference type="EMBL" id="CM007900">
    <property type="protein sequence ID" value="OTG08240.1"/>
    <property type="molecule type" value="Genomic_DNA"/>
</dbReference>
<keyword evidence="2" id="KW-0804">Transcription</keyword>
<protein>
    <submittedName>
        <fullName evidence="7">PWWP domain-containing protein</fullName>
    </submittedName>
    <submittedName>
        <fullName evidence="8">Putative tudor/PWWP/MBT superfamily protein</fullName>
    </submittedName>
</protein>
<evidence type="ECO:0000256" key="1">
    <source>
        <dbReference type="ARBA" id="ARBA00023015"/>
    </source>
</evidence>
<reference evidence="7" key="3">
    <citation type="submission" date="2020-06" db="EMBL/GenBank/DDBJ databases">
        <title>Helianthus annuus Genome sequencing and assembly Release 2.</title>
        <authorList>
            <person name="Gouzy J."/>
            <person name="Langlade N."/>
            <person name="Munos S."/>
        </authorList>
    </citation>
    <scope>NUCLEOTIDE SEQUENCE</scope>
    <source>
        <tissue evidence="7">Leaves</tissue>
    </source>
</reference>
<dbReference type="InterPro" id="IPR052657">
    <property type="entry name" value="PDP_family_Arabidopsis"/>
</dbReference>
<proteinExistence type="inferred from homology"/>
<dbReference type="InterPro" id="IPR000313">
    <property type="entry name" value="PWWP_dom"/>
</dbReference>
<dbReference type="GO" id="GO:0006355">
    <property type="term" value="P:regulation of DNA-templated transcription"/>
    <property type="evidence" value="ECO:0007669"/>
    <property type="project" value="UniProtKB-ARBA"/>
</dbReference>
<evidence type="ECO:0000259" key="6">
    <source>
        <dbReference type="PROSITE" id="PS50812"/>
    </source>
</evidence>
<dbReference type="GO" id="GO:0035098">
    <property type="term" value="C:ESC/E(Z) complex"/>
    <property type="evidence" value="ECO:0007669"/>
    <property type="project" value="UniProtKB-ARBA"/>
</dbReference>
<dbReference type="Pfam" id="PF00855">
    <property type="entry name" value="PWWP"/>
    <property type="match status" value="1"/>
</dbReference>
<feature type="region of interest" description="Disordered" evidence="5">
    <location>
        <begin position="437"/>
        <end position="458"/>
    </location>
</feature>
<dbReference type="Gramene" id="mRNA:HanXRQr2_Chr11g0490671">
    <property type="protein sequence ID" value="mRNA:HanXRQr2_Chr11g0490671"/>
    <property type="gene ID" value="HanXRQr2_Chr11g0490671"/>
</dbReference>
<feature type="region of interest" description="Disordered" evidence="5">
    <location>
        <begin position="472"/>
        <end position="584"/>
    </location>
</feature>
<sequence length="1025" mass="111604">MMDGDLDIGGDSTNPSVESEPVRDDISSENRLGSASVHVIGVSDSSTAVEGVGRPVSIDSVSPGDVNKSNDEASSDRSHGSVKVVKSEKKKKKVQKRKESKLKESTSPVYDSMISEFDEFAGNGSVGSEDRSPMEGSAGHGFEVGDMVWGKVKSHPWWPGHIFSEKFATPSVRRSKRDGLLLVAFFGDSSYGWFDPSELIPFDSNYAEKSRQTNSKTFVKAVEEAMDEVSRRSALGLSCMCRSKQNFRPIDVPGYFAVDVADYEPGAVYSVDAIGKARESFQPSSALDFVRRLALEPAGSAYGGVDFIKNKAKVISYRRAVYEEFDETYAQAFGYDSVRPSSGSVQEQDTRKTPSKAPLSGRQVFADTSGKGKSSAKPNKPKDSAKKEKYLFKRRDEPKEVKPHQKKEKNKVTSSSQLAHIEDDVAVSAGDYVLQKRVSTTPHDETPHSKEGMDDKPVVVEFGDTIKSKVVDDNDDKMIVSQTEDKKTSSDSVVDSDKRNEIPNSGPHKTIASDHADNNGPKKVKKIAKRPIGEMGSSEKKKKIKKEQLISDGTSKVSLAGPRGPGDDKPITSHTSGTKDANNETELVPVLGDLLSLALDPFHAMNRGRLIKTRQVFIKFRSLVFQKSLNLSSAAEDDEGNATHSSKSSENATRVTSVISSGRPDDPTKGGQKRGPSDRLEEMAARKKKKVGEIRNLTKEKKAIKKIDESPTPIVKQPVVKTLKKSGPVVIKKTEQRAPPDPTMLMMKFPQGGSLPSISELKARFARFGPMDHSATRIYWNTFACRVVYKHKAHAQAAYKFVDGLGSLFGNTGIKCTLKEVGGDLEQPPVKAPKDDHTEDRPPPSMVPAPSSGVQLKSILKKSTGEEAAGNGGRGRVKFMLGGEENEMKNKNGASSFSKSHSTMDVNSKNFQRAVLQSSNPLPLLPLPTSTSVISSTTQFTRPLQPPQAPNSMHYATPLAPPPPPPPRLPPPPSLTYGGEMAAKTPPLATPKLDISHQMLSLLTKCNEVVTNVTNMFGYVPYRPL</sequence>
<dbReference type="SUPFAM" id="SSF63748">
    <property type="entry name" value="Tudor/PWWP/MBT"/>
    <property type="match status" value="1"/>
</dbReference>
<feature type="region of interest" description="Disordered" evidence="5">
    <location>
        <begin position="338"/>
        <end position="423"/>
    </location>
</feature>
<feature type="compositionally biased region" description="Pro residues" evidence="5">
    <location>
        <begin position="959"/>
        <end position="974"/>
    </location>
</feature>
<feature type="domain" description="PWWP" evidence="6">
    <location>
        <begin position="144"/>
        <end position="205"/>
    </location>
</feature>
<name>A0A251TAS1_HELAN</name>
<feature type="region of interest" description="Disordered" evidence="5">
    <location>
        <begin position="1"/>
        <end position="106"/>
    </location>
</feature>
<dbReference type="FunFam" id="2.30.30.140:FF:000115">
    <property type="entry name" value="Tudor/PWWP/MBT superfamily protein"/>
    <property type="match status" value="1"/>
</dbReference>
<dbReference type="EMBL" id="MNCJ02000326">
    <property type="protein sequence ID" value="KAF5782027.1"/>
    <property type="molecule type" value="Genomic_DNA"/>
</dbReference>
<gene>
    <name evidence="8" type="ORF">HannXRQ_Chr11g0339461</name>
    <name evidence="7" type="ORF">HanXRQr2_Chr11g0490671</name>
</gene>
<keyword evidence="3" id="KW-0539">Nucleus</keyword>
<evidence type="ECO:0000256" key="5">
    <source>
        <dbReference type="SAM" id="MobiDB-lite"/>
    </source>
</evidence>
<feature type="compositionally biased region" description="Basic and acidic residues" evidence="5">
    <location>
        <begin position="472"/>
        <end position="501"/>
    </location>
</feature>
<dbReference type="STRING" id="4232.A0A251TAS1"/>
<dbReference type="Proteomes" id="UP000215914">
    <property type="component" value="Chromosome 11"/>
</dbReference>
<feature type="region of interest" description="Disordered" evidence="5">
    <location>
        <begin position="941"/>
        <end position="976"/>
    </location>
</feature>
<feature type="compositionally biased region" description="Basic and acidic residues" evidence="5">
    <location>
        <begin position="832"/>
        <end position="842"/>
    </location>
</feature>
<reference evidence="7 9" key="1">
    <citation type="journal article" date="2017" name="Nature">
        <title>The sunflower genome provides insights into oil metabolism, flowering and Asterid evolution.</title>
        <authorList>
            <person name="Badouin H."/>
            <person name="Gouzy J."/>
            <person name="Grassa C.J."/>
            <person name="Murat F."/>
            <person name="Staton S.E."/>
            <person name="Cottret L."/>
            <person name="Lelandais-Briere C."/>
            <person name="Owens G.L."/>
            <person name="Carrere S."/>
            <person name="Mayjonade B."/>
            <person name="Legrand L."/>
            <person name="Gill N."/>
            <person name="Kane N.C."/>
            <person name="Bowers J.E."/>
            <person name="Hubner S."/>
            <person name="Bellec A."/>
            <person name="Berard A."/>
            <person name="Berges H."/>
            <person name="Blanchet N."/>
            <person name="Boniface M.C."/>
            <person name="Brunel D."/>
            <person name="Catrice O."/>
            <person name="Chaidir N."/>
            <person name="Claudel C."/>
            <person name="Donnadieu C."/>
            <person name="Faraut T."/>
            <person name="Fievet G."/>
            <person name="Helmstetter N."/>
            <person name="King M."/>
            <person name="Knapp S.J."/>
            <person name="Lai Z."/>
            <person name="Le Paslier M.C."/>
            <person name="Lippi Y."/>
            <person name="Lorenzon L."/>
            <person name="Mandel J.R."/>
            <person name="Marage G."/>
            <person name="Marchand G."/>
            <person name="Marquand E."/>
            <person name="Bret-Mestries E."/>
            <person name="Morien E."/>
            <person name="Nambeesan S."/>
            <person name="Nguyen T."/>
            <person name="Pegot-Espagnet P."/>
            <person name="Pouilly N."/>
            <person name="Raftis F."/>
            <person name="Sallet E."/>
            <person name="Schiex T."/>
            <person name="Thomas J."/>
            <person name="Vandecasteele C."/>
            <person name="Vares D."/>
            <person name="Vear F."/>
            <person name="Vautrin S."/>
            <person name="Crespi M."/>
            <person name="Mangin B."/>
            <person name="Burke J.M."/>
            <person name="Salse J."/>
            <person name="Munos S."/>
            <person name="Vincourt P."/>
            <person name="Rieseberg L.H."/>
            <person name="Langlade N.B."/>
        </authorList>
    </citation>
    <scope>NUCLEOTIDE SEQUENCE [LARGE SCALE GENOMIC DNA]</scope>
    <source>
        <strain evidence="9">cv. SF193</strain>
        <tissue evidence="7">Leaves</tissue>
    </source>
</reference>
<organism evidence="8 9">
    <name type="scientific">Helianthus annuus</name>
    <name type="common">Common sunflower</name>
    <dbReference type="NCBI Taxonomy" id="4232"/>
    <lineage>
        <taxon>Eukaryota</taxon>
        <taxon>Viridiplantae</taxon>
        <taxon>Streptophyta</taxon>
        <taxon>Embryophyta</taxon>
        <taxon>Tracheophyta</taxon>
        <taxon>Spermatophyta</taxon>
        <taxon>Magnoliopsida</taxon>
        <taxon>eudicotyledons</taxon>
        <taxon>Gunneridae</taxon>
        <taxon>Pentapetalae</taxon>
        <taxon>asterids</taxon>
        <taxon>campanulids</taxon>
        <taxon>Asterales</taxon>
        <taxon>Asteraceae</taxon>
        <taxon>Asteroideae</taxon>
        <taxon>Heliantheae alliance</taxon>
        <taxon>Heliantheae</taxon>
        <taxon>Helianthus</taxon>
    </lineage>
</organism>
<dbReference type="SMART" id="SM00293">
    <property type="entry name" value="PWWP"/>
    <property type="match status" value="1"/>
</dbReference>
<feature type="compositionally biased region" description="Basic and acidic residues" evidence="5">
    <location>
        <begin position="380"/>
        <end position="403"/>
    </location>
</feature>
<dbReference type="Gene3D" id="2.30.30.140">
    <property type="match status" value="1"/>
</dbReference>
<reference evidence="8" key="2">
    <citation type="submission" date="2017-02" db="EMBL/GenBank/DDBJ databases">
        <title>Sunflower complete genome.</title>
        <authorList>
            <person name="Langlade N."/>
            <person name="Munos S."/>
        </authorList>
    </citation>
    <scope>NUCLEOTIDE SEQUENCE [LARGE SCALE GENOMIC DNA]</scope>
    <source>
        <tissue evidence="8">Leaves</tissue>
    </source>
</reference>
<dbReference type="GO" id="GO:2000028">
    <property type="term" value="P:regulation of photoperiodism, flowering"/>
    <property type="evidence" value="ECO:0007669"/>
    <property type="project" value="UniProtKB-ARBA"/>
</dbReference>
<dbReference type="FunCoup" id="A0A251TAS1">
    <property type="interactions" value="3580"/>
</dbReference>
<evidence type="ECO:0000313" key="7">
    <source>
        <dbReference type="EMBL" id="KAF5782027.1"/>
    </source>
</evidence>
<feature type="compositionally biased region" description="Polar residues" evidence="5">
    <location>
        <begin position="642"/>
        <end position="660"/>
    </location>
</feature>
<feature type="region of interest" description="Disordered" evidence="5">
    <location>
        <begin position="634"/>
        <end position="690"/>
    </location>
</feature>
<dbReference type="PANTHER" id="PTHR10688:SF15">
    <property type="entry name" value="PWWP DOMAIN-CONTAINING PROTEIN"/>
    <property type="match status" value="1"/>
</dbReference>
<evidence type="ECO:0000256" key="2">
    <source>
        <dbReference type="ARBA" id="ARBA00023163"/>
    </source>
</evidence>
<evidence type="ECO:0000313" key="9">
    <source>
        <dbReference type="Proteomes" id="UP000215914"/>
    </source>
</evidence>
<dbReference type="OMA" id="MIESPRG"/>
<feature type="compositionally biased region" description="Basic and acidic residues" evidence="5">
    <location>
        <begin position="68"/>
        <end position="79"/>
    </location>
</feature>
<dbReference type="OrthoDB" id="62853at2759"/>
<dbReference type="CDD" id="cd05162">
    <property type="entry name" value="PWWP"/>
    <property type="match status" value="1"/>
</dbReference>
<dbReference type="PANTHER" id="PTHR10688">
    <property type="entry name" value="PWWP DOMAIN-CONTAINING PROTEIN"/>
    <property type="match status" value="1"/>
</dbReference>